<dbReference type="InterPro" id="IPR029018">
    <property type="entry name" value="Hex-like_dom2"/>
</dbReference>
<dbReference type="GO" id="GO:0030203">
    <property type="term" value="P:glycosaminoglycan metabolic process"/>
    <property type="evidence" value="ECO:0007669"/>
    <property type="project" value="TreeGrafter"/>
</dbReference>
<dbReference type="PANTHER" id="PTHR22600:SF26">
    <property type="entry name" value="BETA-N-ACETYLHEXOSAMINIDASE"/>
    <property type="match status" value="1"/>
</dbReference>
<feature type="domain" description="Glycoside hydrolase family 20 catalytic" evidence="6">
    <location>
        <begin position="118"/>
        <end position="349"/>
    </location>
</feature>
<dbReference type="STRING" id="1121345.SAMN02745217_00397"/>
<dbReference type="RefSeq" id="WP_073587119.1">
    <property type="nucleotide sequence ID" value="NZ_FRFD01000003.1"/>
</dbReference>
<dbReference type="PRINTS" id="PR00738">
    <property type="entry name" value="GLHYDRLASE20"/>
</dbReference>
<dbReference type="Gene3D" id="3.20.20.80">
    <property type="entry name" value="Glycosidases"/>
    <property type="match status" value="1"/>
</dbReference>
<keyword evidence="4" id="KW-0326">Glycosidase</keyword>
<dbReference type="AlphaFoldDB" id="A0A1M7XYK2"/>
<dbReference type="GO" id="GO:0005975">
    <property type="term" value="P:carbohydrate metabolic process"/>
    <property type="evidence" value="ECO:0007669"/>
    <property type="project" value="InterPro"/>
</dbReference>
<keyword evidence="3 8" id="KW-0378">Hydrolase</keyword>
<dbReference type="GO" id="GO:0004563">
    <property type="term" value="F:beta-N-acetylhexosaminidase activity"/>
    <property type="evidence" value="ECO:0007669"/>
    <property type="project" value="InterPro"/>
</dbReference>
<dbReference type="InterPro" id="IPR017853">
    <property type="entry name" value="GH"/>
</dbReference>
<dbReference type="GO" id="GO:0016020">
    <property type="term" value="C:membrane"/>
    <property type="evidence" value="ECO:0007669"/>
    <property type="project" value="TreeGrafter"/>
</dbReference>
<evidence type="ECO:0000256" key="3">
    <source>
        <dbReference type="ARBA" id="ARBA00022801"/>
    </source>
</evidence>
<organism evidence="8 9">
    <name type="scientific">Anaerocolumna xylanovorans DSM 12503</name>
    <dbReference type="NCBI Taxonomy" id="1121345"/>
    <lineage>
        <taxon>Bacteria</taxon>
        <taxon>Bacillati</taxon>
        <taxon>Bacillota</taxon>
        <taxon>Clostridia</taxon>
        <taxon>Lachnospirales</taxon>
        <taxon>Lachnospiraceae</taxon>
        <taxon>Anaerocolumna</taxon>
    </lineage>
</organism>
<feature type="active site" description="Proton donor" evidence="5">
    <location>
        <position position="267"/>
    </location>
</feature>
<keyword evidence="9" id="KW-1185">Reference proteome</keyword>
<dbReference type="Gene3D" id="3.30.379.10">
    <property type="entry name" value="Chitobiase/beta-hexosaminidase domain 2-like"/>
    <property type="match status" value="1"/>
</dbReference>
<evidence type="ECO:0000259" key="7">
    <source>
        <dbReference type="Pfam" id="PF02838"/>
    </source>
</evidence>
<evidence type="ECO:0000259" key="6">
    <source>
        <dbReference type="Pfam" id="PF00728"/>
    </source>
</evidence>
<dbReference type="InterPro" id="IPR025705">
    <property type="entry name" value="Beta_hexosaminidase_sua/sub"/>
</dbReference>
<dbReference type="Pfam" id="PF02838">
    <property type="entry name" value="Glyco_hydro_20b"/>
    <property type="match status" value="1"/>
</dbReference>
<keyword evidence="2" id="KW-0732">Signal</keyword>
<evidence type="ECO:0000313" key="9">
    <source>
        <dbReference type="Proteomes" id="UP000184612"/>
    </source>
</evidence>
<dbReference type="InterPro" id="IPR015883">
    <property type="entry name" value="Glyco_hydro_20_cat"/>
</dbReference>
<accession>A0A1M7XYK2</accession>
<dbReference type="InterPro" id="IPR015882">
    <property type="entry name" value="HEX_bac_N"/>
</dbReference>
<reference evidence="8 9" key="1">
    <citation type="submission" date="2016-12" db="EMBL/GenBank/DDBJ databases">
        <authorList>
            <person name="Song W.-J."/>
            <person name="Kurnit D.M."/>
        </authorList>
    </citation>
    <scope>NUCLEOTIDE SEQUENCE [LARGE SCALE GENOMIC DNA]</scope>
    <source>
        <strain evidence="8 9">DSM 12503</strain>
    </source>
</reference>
<protein>
    <submittedName>
        <fullName evidence="8">Glycosyl hydrolase family 20, domain 2</fullName>
    </submittedName>
</protein>
<dbReference type="PANTHER" id="PTHR22600">
    <property type="entry name" value="BETA-HEXOSAMINIDASE"/>
    <property type="match status" value="1"/>
</dbReference>
<comment type="similarity">
    <text evidence="1">Belongs to the glycosyl hydrolase 20 family.</text>
</comment>
<feature type="domain" description="Beta-hexosaminidase bacterial type N-terminal" evidence="7">
    <location>
        <begin position="54"/>
        <end position="112"/>
    </location>
</feature>
<sequence>MEKWAMLPKVKEYEYLEGSFTFDEIAVNTNLDKELYGVLHTVLGEILCHDGKYNLELQESELGEEEYKIQITRSGIVIQYGSLKGLFYGAITLKHLRKQFGVSIPCMKLRDYPDVPVRGILYDISRNKVPKLETLYLLVDMMADLKYNQLQLYVEGLSFEYESFRSYLKEDSYIRKSEIVSLKEYCKKRFIELIPNQNTLGHMTDWLSIDEFRRLARNAEGEMAFGKMQRPGTLDPENRGSEEFVECLTNEMLPQFESQYYNVNLDETFGITEHGLYQKWILKMYDICKKHGKKMMMWSDMVISFADGIDALPEDITFLDWGYEDHYPFDTECQELKKRNLDFYLCPGTSSWCSIAGRTDNMIQNVDKAIDCAHRYGAKGILMTDWGDAGHWQAFPISWPGFAYAAARTWNKEAVSLKELTDYLNDFIFEDSNGQMGELSLMMGRICRFDDFRLLNGSLFHHQLVMGLCSKEEFEDYVQYLRNWMIPYAKRFYEDGGKELIEQIECGKAFDYEGIKKYIDSMKVMVRQSDMKRKDSLWTKSEYEQSLLLLELAAEIRLYIESQSLLQREERLEKLAGLKQLVQESKELFMKNWMNRNKVGELEKSEQMFEQIMRQIAQSEEK</sequence>
<dbReference type="Proteomes" id="UP000184612">
    <property type="component" value="Unassembled WGS sequence"/>
</dbReference>
<evidence type="ECO:0000256" key="5">
    <source>
        <dbReference type="PIRSR" id="PIRSR625705-1"/>
    </source>
</evidence>
<name>A0A1M7XYK2_9FIRM</name>
<evidence type="ECO:0000256" key="2">
    <source>
        <dbReference type="ARBA" id="ARBA00022729"/>
    </source>
</evidence>
<dbReference type="SUPFAM" id="SSF51445">
    <property type="entry name" value="(Trans)glycosidases"/>
    <property type="match status" value="1"/>
</dbReference>
<dbReference type="Pfam" id="PF00728">
    <property type="entry name" value="Glyco_hydro_20"/>
    <property type="match status" value="1"/>
</dbReference>
<proteinExistence type="inferred from homology"/>
<dbReference type="EMBL" id="FRFD01000003">
    <property type="protein sequence ID" value="SHO43903.1"/>
    <property type="molecule type" value="Genomic_DNA"/>
</dbReference>
<evidence type="ECO:0000256" key="1">
    <source>
        <dbReference type="ARBA" id="ARBA00006285"/>
    </source>
</evidence>
<dbReference type="SUPFAM" id="SSF55545">
    <property type="entry name" value="beta-N-acetylhexosaminidase-like domain"/>
    <property type="match status" value="1"/>
</dbReference>
<evidence type="ECO:0000313" key="8">
    <source>
        <dbReference type="EMBL" id="SHO43903.1"/>
    </source>
</evidence>
<gene>
    <name evidence="8" type="ORF">SAMN02745217_00397</name>
</gene>
<evidence type="ECO:0000256" key="4">
    <source>
        <dbReference type="ARBA" id="ARBA00023295"/>
    </source>
</evidence>